<proteinExistence type="predicted"/>
<dbReference type="InterPro" id="IPR029058">
    <property type="entry name" value="AB_hydrolase_fold"/>
</dbReference>
<dbReference type="SUPFAM" id="SSF55073">
    <property type="entry name" value="Nucleotide cyclase"/>
    <property type="match status" value="1"/>
</dbReference>
<dbReference type="InterPro" id="IPR001054">
    <property type="entry name" value="A/G_cyclase"/>
</dbReference>
<dbReference type="Gene3D" id="3.40.50.1820">
    <property type="entry name" value="alpha/beta hydrolase"/>
    <property type="match status" value="1"/>
</dbReference>
<dbReference type="CDD" id="cd07302">
    <property type="entry name" value="CHD"/>
    <property type="match status" value="1"/>
</dbReference>
<name>A0ABY8JUK7_9BRAD</name>
<dbReference type="EMBL" id="CP121646">
    <property type="protein sequence ID" value="WFU68096.1"/>
    <property type="molecule type" value="Genomic_DNA"/>
</dbReference>
<evidence type="ECO:0000313" key="2">
    <source>
        <dbReference type="EMBL" id="WFU68096.1"/>
    </source>
</evidence>
<protein>
    <submittedName>
        <fullName evidence="2">Alpha/beta fold hydrolase</fullName>
    </submittedName>
</protein>
<dbReference type="Gene3D" id="3.30.70.1230">
    <property type="entry name" value="Nucleotide cyclase"/>
    <property type="match status" value="1"/>
</dbReference>
<dbReference type="Proteomes" id="UP001221546">
    <property type="component" value="Chromosome"/>
</dbReference>
<organism evidence="2 3">
    <name type="scientific">Bradyrhizobium brasilense</name>
    <dbReference type="NCBI Taxonomy" id="1419277"/>
    <lineage>
        <taxon>Bacteria</taxon>
        <taxon>Pseudomonadati</taxon>
        <taxon>Pseudomonadota</taxon>
        <taxon>Alphaproteobacteria</taxon>
        <taxon>Hyphomicrobiales</taxon>
        <taxon>Nitrobacteraceae</taxon>
        <taxon>Bradyrhizobium</taxon>
    </lineage>
</organism>
<dbReference type="PANTHER" id="PTHR43081:SF19">
    <property type="entry name" value="PH-SENSITIVE ADENYLATE CYCLASE RV1264"/>
    <property type="match status" value="1"/>
</dbReference>
<dbReference type="InterPro" id="IPR050697">
    <property type="entry name" value="Adenylyl/Guanylyl_Cyclase_3/4"/>
</dbReference>
<dbReference type="Pfam" id="PF00211">
    <property type="entry name" value="Guanylate_cyc"/>
    <property type="match status" value="1"/>
</dbReference>
<accession>A0ABY8JUK7</accession>
<feature type="domain" description="Guanylate cyclase" evidence="1">
    <location>
        <begin position="7"/>
        <end position="122"/>
    </location>
</feature>
<evidence type="ECO:0000313" key="3">
    <source>
        <dbReference type="Proteomes" id="UP001221546"/>
    </source>
</evidence>
<dbReference type="GO" id="GO:0016787">
    <property type="term" value="F:hydrolase activity"/>
    <property type="evidence" value="ECO:0007669"/>
    <property type="project" value="UniProtKB-KW"/>
</dbReference>
<reference evidence="2 3" key="1">
    <citation type="submission" date="2023-04" db="EMBL/GenBank/DDBJ databases">
        <title>Australian commercial rhizobial inoculants.</title>
        <authorList>
            <person name="Kohlmeier M.G."/>
            <person name="O'Hara G.W."/>
            <person name="Colombi E."/>
            <person name="Ramsay J.P."/>
            <person name="Terpolilli J."/>
        </authorList>
    </citation>
    <scope>NUCLEOTIDE SEQUENCE [LARGE SCALE GENOMIC DNA]</scope>
    <source>
        <strain evidence="2 3">CB627</strain>
    </source>
</reference>
<dbReference type="PROSITE" id="PS50125">
    <property type="entry name" value="GUANYLATE_CYCLASE_2"/>
    <property type="match status" value="1"/>
</dbReference>
<keyword evidence="2" id="KW-0378">Hydrolase</keyword>
<keyword evidence="3" id="KW-1185">Reference proteome</keyword>
<sequence>MERRLAAVLAADVAGYSRLMGIDEEGTLAGLKTVRKVIVDPSIASHRGRIVKTTGDGMLVEFGSSVDAIRSAVEIQRSMAEHNPNGPQDRRIEFRIGIHVGDIIFDDNDIFGDGVNIAARLEGICDPGGICVSAVVYDQVDRKIDVSFASRGLQKLKNIERPVDIYFAVLNEAVDASRSVPSAQQVQYCRSIDGVRLAYSRVGTGPPLVKTANWLSHLELDWELPIYRHMLVELARRNTLVRYDARGSGLSDWDVSEMSLDAWVIDLKAVVDASGLERFPLFGYSQGCAVSVAFANRYPNRVSKLILYGGFATGRCKRPSVTEADLDRYNATRTLIRVGWNSDEPTFRQLLTSQLAPTATVEQAAAFNIMQRKSTSPENAVRYYETVSNFDITELLPEVSVPTLVLHAREEIMQPIEEGRRLAAAIPGSRFVSLPGKNHVLLENDPGMAQFLEEVRQFLEMG</sequence>
<dbReference type="InterPro" id="IPR000073">
    <property type="entry name" value="AB_hydrolase_1"/>
</dbReference>
<dbReference type="PRINTS" id="PR00111">
    <property type="entry name" value="ABHYDROLASE"/>
</dbReference>
<gene>
    <name evidence="2" type="ORF">QA636_18280</name>
</gene>
<evidence type="ECO:0000259" key="1">
    <source>
        <dbReference type="PROSITE" id="PS50125"/>
    </source>
</evidence>
<dbReference type="Pfam" id="PF00561">
    <property type="entry name" value="Abhydrolase_1"/>
    <property type="match status" value="1"/>
</dbReference>
<dbReference type="SUPFAM" id="SSF53474">
    <property type="entry name" value="alpha/beta-Hydrolases"/>
    <property type="match status" value="1"/>
</dbReference>
<dbReference type="PANTHER" id="PTHR43081">
    <property type="entry name" value="ADENYLATE CYCLASE, TERMINAL-DIFFERENTIATION SPECIFIC-RELATED"/>
    <property type="match status" value="1"/>
</dbReference>
<dbReference type="InterPro" id="IPR029787">
    <property type="entry name" value="Nucleotide_cyclase"/>
</dbReference>